<name>A0A2T3NNS3_9GAMM</name>
<dbReference type="EMBL" id="PYMA01000014">
    <property type="protein sequence ID" value="PSW17631.1"/>
    <property type="molecule type" value="Genomic_DNA"/>
</dbReference>
<dbReference type="Proteomes" id="UP000241771">
    <property type="component" value="Unassembled WGS sequence"/>
</dbReference>
<accession>A0A2T3NNS3</accession>
<sequence>MDDKSQQGHSVYLEEHYYSISIVTKFIQDIGVVIIEKTHCEPVTGSQCWIYKGRLYFYNQSQKEIRAGELLFMAGIIATTPAADRFKLHCRIVDEEYQNMMVLAWCWAAIHNLGLNIDTLLYSFSDESYYQSFERWTECRFLGVPLLQNAGMTLEPTRQNTGDAAVFPNMRCWLRR</sequence>
<gene>
    <name evidence="1" type="ORF">C9I98_19125</name>
</gene>
<reference evidence="1 2" key="1">
    <citation type="submission" date="2018-01" db="EMBL/GenBank/DDBJ databases">
        <title>Whole genome sequencing of Histamine producing bacteria.</title>
        <authorList>
            <person name="Butler K."/>
        </authorList>
    </citation>
    <scope>NUCLEOTIDE SEQUENCE [LARGE SCALE GENOMIC DNA]</scope>
    <source>
        <strain evidence="1 2">DSM 100436</strain>
    </source>
</reference>
<organism evidence="1 2">
    <name type="scientific">Photobacterium sanctipauli</name>
    <dbReference type="NCBI Taxonomy" id="1342794"/>
    <lineage>
        <taxon>Bacteria</taxon>
        <taxon>Pseudomonadati</taxon>
        <taxon>Pseudomonadota</taxon>
        <taxon>Gammaproteobacteria</taxon>
        <taxon>Vibrionales</taxon>
        <taxon>Vibrionaceae</taxon>
        <taxon>Photobacterium</taxon>
    </lineage>
</organism>
<dbReference type="OrthoDB" id="1441538at2"/>
<comment type="caution">
    <text evidence="1">The sequence shown here is derived from an EMBL/GenBank/DDBJ whole genome shotgun (WGS) entry which is preliminary data.</text>
</comment>
<dbReference type="AlphaFoldDB" id="A0A2T3NNS3"/>
<dbReference type="RefSeq" id="WP_036831182.1">
    <property type="nucleotide sequence ID" value="NZ_JGVO01001577.1"/>
</dbReference>
<keyword evidence="2" id="KW-1185">Reference proteome</keyword>
<evidence type="ECO:0000313" key="1">
    <source>
        <dbReference type="EMBL" id="PSW17631.1"/>
    </source>
</evidence>
<protein>
    <submittedName>
        <fullName evidence="1">Uncharacterized protein</fullName>
    </submittedName>
</protein>
<evidence type="ECO:0000313" key="2">
    <source>
        <dbReference type="Proteomes" id="UP000241771"/>
    </source>
</evidence>
<proteinExistence type="predicted"/>